<feature type="transmembrane region" description="Helical" evidence="1">
    <location>
        <begin position="38"/>
        <end position="62"/>
    </location>
</feature>
<name>J7ZHU8_BACCE</name>
<evidence type="ECO:0000313" key="2">
    <source>
        <dbReference type="EMBL" id="EJQ36001.1"/>
    </source>
</evidence>
<evidence type="ECO:0000256" key="1">
    <source>
        <dbReference type="SAM" id="Phobius"/>
    </source>
</evidence>
<proteinExistence type="predicted"/>
<keyword evidence="1" id="KW-1133">Transmembrane helix</keyword>
<dbReference type="HOGENOM" id="CLU_2271696_0_0_9"/>
<dbReference type="Pfam" id="PF17332">
    <property type="entry name" value="DUF5592"/>
    <property type="match status" value="1"/>
</dbReference>
<sequence length="102" mass="11618">MMRNPKNVKQEIKLSFFYLIDAGIIAMMLILANYVTKIVPMGGVASIVLHVTFAVFGLFLCIRPFNSPTNRNVKVIWKMLKMDNKNYHPIDVDTISSASKRK</sequence>
<keyword evidence="1" id="KW-0472">Membrane</keyword>
<reference evidence="2 3" key="1">
    <citation type="submission" date="2012-04" db="EMBL/GenBank/DDBJ databases">
        <title>The Genome Sequence of Bacillus cereus BAG5X1-1.</title>
        <authorList>
            <consortium name="The Broad Institute Genome Sequencing Platform"/>
            <consortium name="The Broad Institute Genome Sequencing Center for Infectious Disease"/>
            <person name="Feldgarden M."/>
            <person name="Van der Auwera G.A."/>
            <person name="Mahillon J."/>
            <person name="Duprez V."/>
            <person name="Timmery S."/>
            <person name="Mattelet C."/>
            <person name="Dierick K."/>
            <person name="Sun M."/>
            <person name="Yu Z."/>
            <person name="Zhu L."/>
            <person name="Hu X."/>
            <person name="Shank E.B."/>
            <person name="Swiecicka I."/>
            <person name="Hansen B.M."/>
            <person name="Andrup L."/>
            <person name="Young S.K."/>
            <person name="Zeng Q."/>
            <person name="Gargeya S."/>
            <person name="Fitzgerald M."/>
            <person name="Haas B."/>
            <person name="Abouelleil A."/>
            <person name="Alvarado L."/>
            <person name="Arachchi H.M."/>
            <person name="Berlin A."/>
            <person name="Chapman S.B."/>
            <person name="Goldberg J."/>
            <person name="Griggs A."/>
            <person name="Gujja S."/>
            <person name="Hansen M."/>
            <person name="Howarth C."/>
            <person name="Imamovic A."/>
            <person name="Larimer J."/>
            <person name="McCowen C."/>
            <person name="Montmayeur A."/>
            <person name="Murphy C."/>
            <person name="Neiman D."/>
            <person name="Pearson M."/>
            <person name="Priest M."/>
            <person name="Roberts A."/>
            <person name="Saif S."/>
            <person name="Shea T."/>
            <person name="Sisk P."/>
            <person name="Sykes S."/>
            <person name="Wortman J."/>
            <person name="Nusbaum C."/>
            <person name="Birren B."/>
        </authorList>
    </citation>
    <scope>NUCLEOTIDE SEQUENCE [LARGE SCALE GENOMIC DNA]</scope>
    <source>
        <strain evidence="2 3">BAG5X1-1</strain>
    </source>
</reference>
<keyword evidence="1" id="KW-0812">Transmembrane</keyword>
<evidence type="ECO:0000313" key="3">
    <source>
        <dbReference type="Proteomes" id="UP000006600"/>
    </source>
</evidence>
<dbReference type="EMBL" id="AHDJ01000073">
    <property type="protein sequence ID" value="EJQ36001.1"/>
    <property type="molecule type" value="Genomic_DNA"/>
</dbReference>
<gene>
    <name evidence="2" type="ORF">IEE_05477</name>
</gene>
<dbReference type="AlphaFoldDB" id="J7ZHU8"/>
<feature type="transmembrane region" description="Helical" evidence="1">
    <location>
        <begin position="12"/>
        <end position="32"/>
    </location>
</feature>
<dbReference type="InterPro" id="IPR020275">
    <property type="entry name" value="DUF5592"/>
</dbReference>
<organism evidence="2 3">
    <name type="scientific">Bacillus cereus BAG5X1-1</name>
    <dbReference type="NCBI Taxonomy" id="1053189"/>
    <lineage>
        <taxon>Bacteria</taxon>
        <taxon>Bacillati</taxon>
        <taxon>Bacillota</taxon>
        <taxon>Bacilli</taxon>
        <taxon>Bacillales</taxon>
        <taxon>Bacillaceae</taxon>
        <taxon>Bacillus</taxon>
        <taxon>Bacillus cereus group</taxon>
    </lineage>
</organism>
<comment type="caution">
    <text evidence="2">The sequence shown here is derived from an EMBL/GenBank/DDBJ whole genome shotgun (WGS) entry which is preliminary data.</text>
</comment>
<accession>J7ZHU8</accession>
<dbReference type="RefSeq" id="WP_002107395.1">
    <property type="nucleotide sequence ID" value="NZ_JH792001.1"/>
</dbReference>
<dbReference type="Proteomes" id="UP000006600">
    <property type="component" value="Unassembled WGS sequence"/>
</dbReference>
<protein>
    <submittedName>
        <fullName evidence="2">Uncharacterized protein</fullName>
    </submittedName>
</protein>
<dbReference type="PATRIC" id="fig|1053189.3.peg.5578"/>